<keyword evidence="2" id="KW-1133">Transmembrane helix</keyword>
<feature type="region of interest" description="Disordered" evidence="1">
    <location>
        <begin position="57"/>
        <end position="85"/>
    </location>
</feature>
<evidence type="ECO:0000256" key="1">
    <source>
        <dbReference type="SAM" id="MobiDB-lite"/>
    </source>
</evidence>
<proteinExistence type="predicted"/>
<evidence type="ECO:0000313" key="4">
    <source>
        <dbReference type="Proteomes" id="UP000749646"/>
    </source>
</evidence>
<dbReference type="EMBL" id="JAAAHW010007913">
    <property type="protein sequence ID" value="KAF9945792.1"/>
    <property type="molecule type" value="Genomic_DNA"/>
</dbReference>
<protein>
    <submittedName>
        <fullName evidence="3">Uncharacterized protein</fullName>
    </submittedName>
</protein>
<sequence length="180" mass="19679">MSAANRIGVDQTLVIVASSIVGAILLAAVVGYFLLARKYRHHHQEIKDEFSELASCEKQDKNDDPSRRHPQAITTTTTTTTTTPTDVNEKLSSVMVPIVIPLTSAPLPPVPRSPIPQLVQVADRIQKGEAIESGKRPSPNPHAMIMSRMSTEDDEGIDIYLCQSVPVTESFYTDLDTGLK</sequence>
<keyword evidence="2" id="KW-0812">Transmembrane</keyword>
<dbReference type="AlphaFoldDB" id="A0A9P6IS59"/>
<feature type="compositionally biased region" description="Low complexity" evidence="1">
    <location>
        <begin position="74"/>
        <end position="85"/>
    </location>
</feature>
<accession>A0A9P6IS59</accession>
<gene>
    <name evidence="3" type="ORF">BGZ65_010359</name>
</gene>
<evidence type="ECO:0000256" key="2">
    <source>
        <dbReference type="SAM" id="Phobius"/>
    </source>
</evidence>
<reference evidence="3" key="1">
    <citation type="journal article" date="2020" name="Fungal Divers.">
        <title>Resolving the Mortierellaceae phylogeny through synthesis of multi-gene phylogenetics and phylogenomics.</title>
        <authorList>
            <person name="Vandepol N."/>
            <person name="Liber J."/>
            <person name="Desiro A."/>
            <person name="Na H."/>
            <person name="Kennedy M."/>
            <person name="Barry K."/>
            <person name="Grigoriev I.V."/>
            <person name="Miller A.N."/>
            <person name="O'Donnell K."/>
            <person name="Stajich J.E."/>
            <person name="Bonito G."/>
        </authorList>
    </citation>
    <scope>NUCLEOTIDE SEQUENCE</scope>
    <source>
        <strain evidence="3">MES-2147</strain>
    </source>
</reference>
<comment type="caution">
    <text evidence="3">The sequence shown here is derived from an EMBL/GenBank/DDBJ whole genome shotgun (WGS) entry which is preliminary data.</text>
</comment>
<feature type="compositionally biased region" description="Basic and acidic residues" evidence="1">
    <location>
        <begin position="57"/>
        <end position="67"/>
    </location>
</feature>
<feature type="transmembrane region" description="Helical" evidence="2">
    <location>
        <begin position="12"/>
        <end position="35"/>
    </location>
</feature>
<dbReference type="Proteomes" id="UP000749646">
    <property type="component" value="Unassembled WGS sequence"/>
</dbReference>
<organism evidence="3 4">
    <name type="scientific">Modicella reniformis</name>
    <dbReference type="NCBI Taxonomy" id="1440133"/>
    <lineage>
        <taxon>Eukaryota</taxon>
        <taxon>Fungi</taxon>
        <taxon>Fungi incertae sedis</taxon>
        <taxon>Mucoromycota</taxon>
        <taxon>Mortierellomycotina</taxon>
        <taxon>Mortierellomycetes</taxon>
        <taxon>Mortierellales</taxon>
        <taxon>Mortierellaceae</taxon>
        <taxon>Modicella</taxon>
    </lineage>
</organism>
<keyword evidence="4" id="KW-1185">Reference proteome</keyword>
<feature type="non-terminal residue" evidence="3">
    <location>
        <position position="180"/>
    </location>
</feature>
<keyword evidence="2" id="KW-0472">Membrane</keyword>
<evidence type="ECO:0000313" key="3">
    <source>
        <dbReference type="EMBL" id="KAF9945792.1"/>
    </source>
</evidence>
<name>A0A9P6IS59_9FUNG</name>
<dbReference type="OrthoDB" id="10629301at2759"/>